<organism evidence="1 2">
    <name type="scientific">Archaeoglobus veneficus (strain DSM 11195 / SNP6)</name>
    <dbReference type="NCBI Taxonomy" id="693661"/>
    <lineage>
        <taxon>Archaea</taxon>
        <taxon>Methanobacteriati</taxon>
        <taxon>Methanobacteriota</taxon>
        <taxon>Archaeoglobi</taxon>
        <taxon>Archaeoglobales</taxon>
        <taxon>Archaeoglobaceae</taxon>
        <taxon>Archaeoglobus</taxon>
    </lineage>
</organism>
<accession>F2KMZ2</accession>
<dbReference type="RefSeq" id="WP_013683930.1">
    <property type="nucleotide sequence ID" value="NC_015320.1"/>
</dbReference>
<sequence>MRCYVLTGISRKTLEDLVKRNIRAIELRSAHNVATALKADIGSCVFLTPSKLYNVGRGTTGIIAEVSGKEVMSHSIIFASNHYIEESEMTVVRLRLTPRSVGRIVTVYNADILDSTEADVVEVSYFDAM</sequence>
<dbReference type="STRING" id="693661.Arcve_1261"/>
<gene>
    <name evidence="1" type="ordered locus">Arcve_1261</name>
</gene>
<dbReference type="KEGG" id="ave:Arcve_1261"/>
<dbReference type="Pfam" id="PF04322">
    <property type="entry name" value="DUF473"/>
    <property type="match status" value="1"/>
</dbReference>
<dbReference type="Proteomes" id="UP000008136">
    <property type="component" value="Chromosome"/>
</dbReference>
<evidence type="ECO:0000313" key="2">
    <source>
        <dbReference type="Proteomes" id="UP000008136"/>
    </source>
</evidence>
<keyword evidence="2" id="KW-1185">Reference proteome</keyword>
<dbReference type="OrthoDB" id="49941at2157"/>
<reference evidence="1 2" key="1">
    <citation type="submission" date="2011-03" db="EMBL/GenBank/DDBJ databases">
        <title>The complete genome of Archaeoglobus veneficus SNP6.</title>
        <authorList>
            <consortium name="US DOE Joint Genome Institute (JGI-PGF)"/>
            <person name="Lucas S."/>
            <person name="Copeland A."/>
            <person name="Lapidus A."/>
            <person name="Bruce D."/>
            <person name="Goodwin L."/>
            <person name="Pitluck S."/>
            <person name="Kyrpides N."/>
            <person name="Mavromatis K."/>
            <person name="Pagani I."/>
            <person name="Ivanova N."/>
            <person name="Mikhailova N."/>
            <person name="Lu M."/>
            <person name="Detter J.C."/>
            <person name="Tapia R."/>
            <person name="Han C."/>
            <person name="Land M."/>
            <person name="Hauser L."/>
            <person name="Markowitz V."/>
            <person name="Cheng J.-F."/>
            <person name="Hugenholtz P."/>
            <person name="Woyke T."/>
            <person name="Wu D."/>
            <person name="Spring S."/>
            <person name="Brambilla E."/>
            <person name="Klenk H.-P."/>
            <person name="Eisen J.A."/>
        </authorList>
    </citation>
    <scope>NUCLEOTIDE SEQUENCE [LARGE SCALE GENOMIC DNA]</scope>
    <source>
        <strain>SNP6</strain>
    </source>
</reference>
<dbReference type="InterPro" id="IPR007417">
    <property type="entry name" value="DUF473"/>
</dbReference>
<proteinExistence type="predicted"/>
<dbReference type="GeneID" id="10394382"/>
<dbReference type="EMBL" id="CP002588">
    <property type="protein sequence ID" value="AEA47268.1"/>
    <property type="molecule type" value="Genomic_DNA"/>
</dbReference>
<evidence type="ECO:0008006" key="3">
    <source>
        <dbReference type="Google" id="ProtNLM"/>
    </source>
</evidence>
<protein>
    <recommendedName>
        <fullName evidence="3">DUF473 domain-containing protein</fullName>
    </recommendedName>
</protein>
<dbReference type="HOGENOM" id="CLU_144580_1_0_2"/>
<dbReference type="eggNOG" id="arCOG04420">
    <property type="taxonomic scope" value="Archaea"/>
</dbReference>
<evidence type="ECO:0000313" key="1">
    <source>
        <dbReference type="EMBL" id="AEA47268.1"/>
    </source>
</evidence>
<name>F2KMZ2_ARCVS</name>
<dbReference type="AlphaFoldDB" id="F2KMZ2"/>